<name>A0A2W5B9S5_9SPHN</name>
<dbReference type="PROSITE" id="PS51318">
    <property type="entry name" value="TAT"/>
    <property type="match status" value="1"/>
</dbReference>
<evidence type="ECO:0008006" key="3">
    <source>
        <dbReference type="Google" id="ProtNLM"/>
    </source>
</evidence>
<proteinExistence type="predicted"/>
<dbReference type="PANTHER" id="PTHR38477">
    <property type="entry name" value="HYPOTHETICAL EXPORTED PROTEIN"/>
    <property type="match status" value="1"/>
</dbReference>
<dbReference type="InterPro" id="IPR032676">
    <property type="entry name" value="YkuD_2"/>
</dbReference>
<organism evidence="1 2">
    <name type="scientific">Sphingomonas hengshuiensis</name>
    <dbReference type="NCBI Taxonomy" id="1609977"/>
    <lineage>
        <taxon>Bacteria</taxon>
        <taxon>Pseudomonadati</taxon>
        <taxon>Pseudomonadota</taxon>
        <taxon>Alphaproteobacteria</taxon>
        <taxon>Sphingomonadales</taxon>
        <taxon>Sphingomonadaceae</taxon>
        <taxon>Sphingomonas</taxon>
    </lineage>
</organism>
<evidence type="ECO:0000313" key="1">
    <source>
        <dbReference type="EMBL" id="PZO79915.1"/>
    </source>
</evidence>
<dbReference type="EMBL" id="QFNF01000005">
    <property type="protein sequence ID" value="PZO79915.1"/>
    <property type="molecule type" value="Genomic_DNA"/>
</dbReference>
<dbReference type="AlphaFoldDB" id="A0A2W5B9S5"/>
<comment type="caution">
    <text evidence="1">The sequence shown here is derived from an EMBL/GenBank/DDBJ whole genome shotgun (WGS) entry which is preliminary data.</text>
</comment>
<dbReference type="Pfam" id="PF13645">
    <property type="entry name" value="YkuD_2"/>
    <property type="match status" value="1"/>
</dbReference>
<dbReference type="PANTHER" id="PTHR38477:SF1">
    <property type="entry name" value="MUREIN L,D-TRANSPEPTIDASE CATALYTIC DOMAIN FAMILY PROTEIN"/>
    <property type="match status" value="1"/>
</dbReference>
<gene>
    <name evidence="1" type="ORF">DI632_03095</name>
</gene>
<dbReference type="PROSITE" id="PS51257">
    <property type="entry name" value="PROKAR_LIPOPROTEIN"/>
    <property type="match status" value="1"/>
</dbReference>
<protein>
    <recommendedName>
        <fullName evidence="3">Transcriptional initiation protein Tat</fullName>
    </recommendedName>
</protein>
<reference evidence="1 2" key="1">
    <citation type="submission" date="2017-08" db="EMBL/GenBank/DDBJ databases">
        <title>Infants hospitalized years apart are colonized by the same room-sourced microbial strains.</title>
        <authorList>
            <person name="Brooks B."/>
            <person name="Olm M.R."/>
            <person name="Firek B.A."/>
            <person name="Baker R."/>
            <person name="Thomas B.C."/>
            <person name="Morowitz M.J."/>
            <person name="Banfield J.F."/>
        </authorList>
    </citation>
    <scope>NUCLEOTIDE SEQUENCE [LARGE SCALE GENOMIC DNA]</scope>
    <source>
        <strain evidence="1">S2_018_000_R3_110</strain>
    </source>
</reference>
<accession>A0A2W5B9S5</accession>
<sequence length="235" mass="25078">MQDQSVRSRRAVLRAAGGLAGAVLVQGCTTNAIVPIAQNAPVVPPPQRLAAAPVPAAPVRQMRAPATVNPRLFERAQAALSRHAGRIQRTDRIAIADFAVDSAHPRFQFIDMHSGVVSAMRVAHGSGSDPAHCGRLERFSNVPDSNATSEGAFITDNYYVGKHGRSQRLLGLDPTNDNALMRAIVVHGAWYANPEMIAQHGKLGRSQGCFAVAEGDLARVFSLLGEGRMIYAAKV</sequence>
<dbReference type="Proteomes" id="UP000248614">
    <property type="component" value="Unassembled WGS sequence"/>
</dbReference>
<evidence type="ECO:0000313" key="2">
    <source>
        <dbReference type="Proteomes" id="UP000248614"/>
    </source>
</evidence>
<dbReference type="InterPro" id="IPR006311">
    <property type="entry name" value="TAT_signal"/>
</dbReference>